<protein>
    <submittedName>
        <fullName evidence="1">Uncharacterized protein</fullName>
    </submittedName>
</protein>
<proteinExistence type="predicted"/>
<accession>A0AAX3NSB2</accession>
<name>A0AAX3NSB2_9GAMM</name>
<dbReference type="Proteomes" id="UP001213721">
    <property type="component" value="Chromosome"/>
</dbReference>
<sequence>MKSDLIPITCLYFKQTTADDTRTGTWAKLPEAIHPSWLAYAVSYEAFAEMARRSPTQAGHVALMQSPWETYIGEDPQ</sequence>
<gene>
    <name evidence="1" type="ORF">PYU98_01615</name>
</gene>
<dbReference type="RefSeq" id="WP_182925707.1">
    <property type="nucleotide sequence ID" value="NZ_CP118988.1"/>
</dbReference>
<dbReference type="AlphaFoldDB" id="A0AAX3NSB2"/>
<dbReference type="EMBL" id="CP118988">
    <property type="protein sequence ID" value="WED77008.1"/>
    <property type="molecule type" value="Genomic_DNA"/>
</dbReference>
<organism evidence="1 2">
    <name type="scientific">Aeromonas allosaccharophila</name>
    <dbReference type="NCBI Taxonomy" id="656"/>
    <lineage>
        <taxon>Bacteria</taxon>
        <taxon>Pseudomonadati</taxon>
        <taxon>Pseudomonadota</taxon>
        <taxon>Gammaproteobacteria</taxon>
        <taxon>Aeromonadales</taxon>
        <taxon>Aeromonadaceae</taxon>
        <taxon>Aeromonas</taxon>
    </lineage>
</organism>
<reference evidence="1" key="1">
    <citation type="submission" date="2023-02" db="EMBL/GenBank/DDBJ databases">
        <title>The sequence of Aeromonas allosaccharophila K520.</title>
        <authorList>
            <person name="Luo X."/>
        </authorList>
    </citation>
    <scope>NUCLEOTIDE SEQUENCE</scope>
    <source>
        <strain evidence="1">K520</strain>
    </source>
</reference>
<evidence type="ECO:0000313" key="2">
    <source>
        <dbReference type="Proteomes" id="UP001213721"/>
    </source>
</evidence>
<evidence type="ECO:0000313" key="1">
    <source>
        <dbReference type="EMBL" id="WED77008.1"/>
    </source>
</evidence>